<accession>A0A933NV75</accession>
<comment type="caution">
    <text evidence="2">The sequence shown here is derived from an EMBL/GenBank/DDBJ whole genome shotgun (WGS) entry which is preliminary data.</text>
</comment>
<protein>
    <submittedName>
        <fullName evidence="2">DUF2188 domain-containing protein</fullName>
    </submittedName>
</protein>
<feature type="region of interest" description="Disordered" evidence="1">
    <location>
        <begin position="42"/>
        <end position="79"/>
    </location>
</feature>
<feature type="compositionally biased region" description="Basic and acidic residues" evidence="1">
    <location>
        <begin position="58"/>
        <end position="79"/>
    </location>
</feature>
<dbReference type="EMBL" id="JACRAF010000006">
    <property type="protein sequence ID" value="MBI4920554.1"/>
    <property type="molecule type" value="Genomic_DNA"/>
</dbReference>
<dbReference type="Pfam" id="PF09954">
    <property type="entry name" value="DUF2188"/>
    <property type="match status" value="1"/>
</dbReference>
<reference evidence="2" key="1">
    <citation type="submission" date="2020-07" db="EMBL/GenBank/DDBJ databases">
        <title>Huge and variable diversity of episymbiotic CPR bacteria and DPANN archaea in groundwater ecosystems.</title>
        <authorList>
            <person name="He C.Y."/>
            <person name="Keren R."/>
            <person name="Whittaker M."/>
            <person name="Farag I.F."/>
            <person name="Doudna J."/>
            <person name="Cate J.H.D."/>
            <person name="Banfield J.F."/>
        </authorList>
    </citation>
    <scope>NUCLEOTIDE SEQUENCE</scope>
    <source>
        <strain evidence="2">NC_groundwater_1586_Pr3_B-0.1um_66_15</strain>
    </source>
</reference>
<evidence type="ECO:0000256" key="1">
    <source>
        <dbReference type="SAM" id="MobiDB-lite"/>
    </source>
</evidence>
<organism evidence="2 3">
    <name type="scientific">Devosia nanyangense</name>
    <dbReference type="NCBI Taxonomy" id="1228055"/>
    <lineage>
        <taxon>Bacteria</taxon>
        <taxon>Pseudomonadati</taxon>
        <taxon>Pseudomonadota</taxon>
        <taxon>Alphaproteobacteria</taxon>
        <taxon>Hyphomicrobiales</taxon>
        <taxon>Devosiaceae</taxon>
        <taxon>Devosia</taxon>
    </lineage>
</organism>
<proteinExistence type="predicted"/>
<sequence>MTKVIYEVVEHDGGWAYKVGDVLSEPFPSHAAAHAAAAAAAERQRHAGATDGIEYEDASGKWHREVAEGGDRPDTVLDD</sequence>
<evidence type="ECO:0000313" key="3">
    <source>
        <dbReference type="Proteomes" id="UP000782610"/>
    </source>
</evidence>
<name>A0A933NV75_9HYPH</name>
<dbReference type="InterPro" id="IPR018691">
    <property type="entry name" value="DUF2188"/>
</dbReference>
<evidence type="ECO:0000313" key="2">
    <source>
        <dbReference type="EMBL" id="MBI4920554.1"/>
    </source>
</evidence>
<dbReference type="AlphaFoldDB" id="A0A933NV75"/>
<dbReference type="Proteomes" id="UP000782610">
    <property type="component" value="Unassembled WGS sequence"/>
</dbReference>
<gene>
    <name evidence="2" type="ORF">HY834_02300</name>
</gene>